<reference evidence="1 2" key="1">
    <citation type="journal article" date="2015" name="Nature">
        <title>rRNA introns, odd ribosomes, and small enigmatic genomes across a large radiation of phyla.</title>
        <authorList>
            <person name="Brown C.T."/>
            <person name="Hug L.A."/>
            <person name="Thomas B.C."/>
            <person name="Sharon I."/>
            <person name="Castelle C.J."/>
            <person name="Singh A."/>
            <person name="Wilkins M.J."/>
            <person name="Williams K.H."/>
            <person name="Banfield J.F."/>
        </authorList>
    </citation>
    <scope>NUCLEOTIDE SEQUENCE [LARGE SCALE GENOMIC DNA]</scope>
</reference>
<dbReference type="AlphaFoldDB" id="A0A0G1UJ41"/>
<protein>
    <submittedName>
        <fullName evidence="1">Uncharacterized protein</fullName>
    </submittedName>
</protein>
<organism evidence="1 2">
    <name type="scientific">Candidatus Amesbacteria bacterium GW2011_GWC1_48_10</name>
    <dbReference type="NCBI Taxonomy" id="1618365"/>
    <lineage>
        <taxon>Bacteria</taxon>
        <taxon>Candidatus Amesiibacteriota</taxon>
    </lineage>
</organism>
<evidence type="ECO:0000313" key="1">
    <source>
        <dbReference type="EMBL" id="KKU94177.1"/>
    </source>
</evidence>
<dbReference type="Proteomes" id="UP000034877">
    <property type="component" value="Unassembled WGS sequence"/>
</dbReference>
<accession>A0A0G1UJ41</accession>
<comment type="caution">
    <text evidence="1">The sequence shown here is derived from an EMBL/GenBank/DDBJ whole genome shotgun (WGS) entry which is preliminary data.</text>
</comment>
<proteinExistence type="predicted"/>
<sequence length="114" mass="12400">MSALSEVGLGLAAVGKGLLTVVRYPVGFVTKPAFWSSRNWGLGRRTIPEDKVGETIFWDEIVNATRIVIMLLELPVAIRNIPDPQAYFAIGLLGYYCVDLGLAGLRGLGRATKH</sequence>
<name>A0A0G1UJ41_9BACT</name>
<dbReference type="EMBL" id="LCPE01000015">
    <property type="protein sequence ID" value="KKU94177.1"/>
    <property type="molecule type" value="Genomic_DNA"/>
</dbReference>
<evidence type="ECO:0000313" key="2">
    <source>
        <dbReference type="Proteomes" id="UP000034877"/>
    </source>
</evidence>
<gene>
    <name evidence="1" type="ORF">UY22_C0015G0001</name>
</gene>